<reference evidence="2 3" key="1">
    <citation type="submission" date="2019-02" db="EMBL/GenBank/DDBJ databases">
        <authorList>
            <person name="Li Y."/>
        </authorList>
    </citation>
    <scope>NUCLEOTIDE SEQUENCE [LARGE SCALE GENOMIC DNA]</scope>
    <source>
        <strain evidence="2 3">30C10-4-7</strain>
    </source>
</reference>
<dbReference type="AlphaFoldDB" id="A0A4Q6XKR3"/>
<dbReference type="InterPro" id="IPR008928">
    <property type="entry name" value="6-hairpin_glycosidase_sf"/>
</dbReference>
<dbReference type="Gene3D" id="1.50.10.10">
    <property type="match status" value="1"/>
</dbReference>
<dbReference type="EMBL" id="SGIT01000002">
    <property type="protein sequence ID" value="RZF60493.1"/>
    <property type="molecule type" value="Genomic_DNA"/>
</dbReference>
<dbReference type="InterPro" id="IPR052043">
    <property type="entry name" value="PolySaccharide_Degr_Enz"/>
</dbReference>
<dbReference type="SUPFAM" id="SSF48208">
    <property type="entry name" value="Six-hairpin glycosidases"/>
    <property type="match status" value="1"/>
</dbReference>
<proteinExistence type="predicted"/>
<dbReference type="GO" id="GO:0005975">
    <property type="term" value="P:carbohydrate metabolic process"/>
    <property type="evidence" value="ECO:0007669"/>
    <property type="project" value="InterPro"/>
</dbReference>
<dbReference type="InterPro" id="IPR012341">
    <property type="entry name" value="6hp_glycosidase-like_sf"/>
</dbReference>
<dbReference type="PANTHER" id="PTHR33886:SF8">
    <property type="entry name" value="UNSATURATED RHAMNOGALACTURONAN HYDROLASE (EUROFUNG)"/>
    <property type="match status" value="1"/>
</dbReference>
<keyword evidence="3" id="KW-1185">Reference proteome</keyword>
<keyword evidence="1 2" id="KW-0378">Hydrolase</keyword>
<evidence type="ECO:0000313" key="2">
    <source>
        <dbReference type="EMBL" id="RZF60493.1"/>
    </source>
</evidence>
<organism evidence="2 3">
    <name type="scientific">Sphingobacterium corticibacterium</name>
    <dbReference type="NCBI Taxonomy" id="2484746"/>
    <lineage>
        <taxon>Bacteria</taxon>
        <taxon>Pseudomonadati</taxon>
        <taxon>Bacteroidota</taxon>
        <taxon>Sphingobacteriia</taxon>
        <taxon>Sphingobacteriales</taxon>
        <taxon>Sphingobacteriaceae</taxon>
        <taxon>Sphingobacterium</taxon>
    </lineage>
</organism>
<dbReference type="GO" id="GO:0016787">
    <property type="term" value="F:hydrolase activity"/>
    <property type="evidence" value="ECO:0007669"/>
    <property type="project" value="UniProtKB-KW"/>
</dbReference>
<dbReference type="OrthoDB" id="9807186at2"/>
<protein>
    <submittedName>
        <fullName evidence="2">Glycosyl hydrolase</fullName>
    </submittedName>
</protein>
<gene>
    <name evidence="2" type="ORF">EWE74_12960</name>
</gene>
<dbReference type="Proteomes" id="UP000292855">
    <property type="component" value="Unassembled WGS sequence"/>
</dbReference>
<evidence type="ECO:0000256" key="1">
    <source>
        <dbReference type="ARBA" id="ARBA00022801"/>
    </source>
</evidence>
<evidence type="ECO:0000313" key="3">
    <source>
        <dbReference type="Proteomes" id="UP000292855"/>
    </source>
</evidence>
<dbReference type="Pfam" id="PF07470">
    <property type="entry name" value="Glyco_hydro_88"/>
    <property type="match status" value="1"/>
</dbReference>
<comment type="caution">
    <text evidence="2">The sequence shown here is derived from an EMBL/GenBank/DDBJ whole genome shotgun (WGS) entry which is preliminary data.</text>
</comment>
<name>A0A4Q6XKR3_9SPHI</name>
<dbReference type="InterPro" id="IPR010905">
    <property type="entry name" value="Glyco_hydro_88"/>
</dbReference>
<dbReference type="PANTHER" id="PTHR33886">
    <property type="entry name" value="UNSATURATED RHAMNOGALACTURONAN HYDROLASE (EUROFUNG)"/>
    <property type="match status" value="1"/>
</dbReference>
<accession>A0A4Q6XKR3</accession>
<sequence>MHVLQHGKYIISAVAIDSDGNHSETVTTDGVPTHENEVLLVFPEGADALSVGTRLARRFIKTISSSPHNTRTNYPYVCTYLGAFQFAQAIGDDQMYNELLTRYDNSFFSAGAPTLPSPNHVDNNIFGSVPLEIYKKVKDRKYFNLGMDYADKQWELPANPTQAQQNWHNQGYSWQTRIWIDDMFMITAIQAQAYQTTDDRKYIDRAAKEMVMYLDEIQRPNGLFYHAPDAPFYWSRGNGWMAVGMANLLSILPEDNPNRKEIETAYKLMMSTLLQYQAEDGMWRQLIDKSELWKETSGTAMFTYAMIVGVKKGWLDKVTYGTAARKAWLSLLTYINNDDNMTEVCEGTNKNSSYQFYVDRKRNIGDLHGQAPMLWCATALYNDM</sequence>